<evidence type="ECO:0000313" key="1">
    <source>
        <dbReference type="EMBL" id="ABG25583.1"/>
    </source>
</evidence>
<protein>
    <submittedName>
        <fullName evidence="1">ORF42</fullName>
    </submittedName>
</protein>
<dbReference type="EMBL" id="DQ665652">
    <property type="protein sequence ID" value="ABG25583.1"/>
    <property type="molecule type" value="Genomic_DNA"/>
</dbReference>
<evidence type="ECO:0000313" key="2">
    <source>
        <dbReference type="Proteomes" id="UP000120576"/>
    </source>
</evidence>
<organism evidence="1 2">
    <name type="scientific">Ranid herpesvirus 2</name>
    <dbReference type="NCBI Taxonomy" id="389214"/>
    <lineage>
        <taxon>Viruses</taxon>
        <taxon>Duplodnaviria</taxon>
        <taxon>Heunggongvirae</taxon>
        <taxon>Peploviricota</taxon>
        <taxon>Herviviricetes</taxon>
        <taxon>Herpesvirales</taxon>
        <taxon>Alloherpesviridae</taxon>
        <taxon>Batravirus</taxon>
        <taxon>Batravirus ranidallo2</taxon>
    </lineage>
</organism>
<dbReference type="GeneID" id="5179372"/>
<keyword evidence="2" id="KW-1185">Reference proteome</keyword>
<dbReference type="RefSeq" id="YP_656550.1">
    <property type="nucleotide sequence ID" value="NC_008210.1"/>
</dbReference>
<reference evidence="1 2" key="1">
    <citation type="journal article" date="2006" name="J. Gen. Virol.">
        <title>Genome sequences of two frog herpesviruses.</title>
        <authorList>
            <person name="Davison A.J."/>
            <person name="Cunningham C."/>
            <person name="Sauerbier W."/>
            <person name="McKinnell R.G."/>
        </authorList>
    </citation>
    <scope>NUCLEOTIDE SEQUENCE [LARGE SCALE GENOMIC DNA]</scope>
    <source>
        <strain evidence="1">ATCC VR-568</strain>
    </source>
</reference>
<proteinExistence type="predicted"/>
<dbReference type="KEGG" id="vg:5179372"/>
<name>Q14W64_9VIRU</name>
<accession>Q14W64</accession>
<dbReference type="Proteomes" id="UP000120576">
    <property type="component" value="Genome"/>
</dbReference>
<sequence>MNLLSGTNHNSLTISNIVQRAAEYELIYNRPFCPQVLRHVFTPGSRQHMVRRTLGGGRYDKAKLFNLQESPNLLCHLERLEKKRGGWPEGCVSHLGVHAEVADVEGEIAAMLLLQEVWGVHATPEVDWVWRNKPNYKMHWNDDANFGFLQGDVYLDICAIATPHHAAAYFQTVFTLLDMLYRTAPHHLRLMQSAMHNLAVCIALYIDWVCKACESEQPLDFNLCTACYRCYAAMLSFQQHQLIPYMEAHPSTIEDIYGEHLLRHYKRQCVKVQNPLTLQVRALLYSDPAFTLLPNIELYDAHVDMRDTRAKVIHLLAYNCCTLPPTHADLEYFLREMLLGIVEAACTDRRVKECYGACDKGLEAEFCKGKFKLLTGDAVQDHHYFQSPTHGLVYLSAMLKYIYLLQQESELTYENEDLFTRQNIMVTYFTMVETVESLLRDKRAFGPLTLCLLMQQCAHLYQRVFFTRHITLLLKLQTLSEEAVRDYITLHTNTVSLWPYHMRENCVLLDAPWKTIPALALKHPSVAFVSLYLTLHEKRNFSPHTYIDDALDCARDPDWDLMDCGSTQHLYLKYCEKTGKKTHGMPKNIRRCYDALEKLFSLTPSHCALVTNIVDTRPPRRVPISEMVARRVTVNPETAQQVEQRSLTLEDLPVRAPGSPFFPLPVHFSLTVDKPMTARSQMREIFPLAVSNVPCADYSVIIARDNVLMFNTHNLLNQYQANYMHKLRECFVQAFLPCSSDATFEKVSYSVQSAEATLHYQALPTVPGEEQSSVPEDAEYLWRLLPCPLMPRKHTLTGSAHHDSQCYASWHHAYSYVRNLLVEDEIVFHGKADTYLEELRKVRDYFIAQINKGGPVTKVNLKTARHIYLILVRLSHIKPAHRPMRANVVKLCPRVYLNNIVHYNSRNSKFLNEALSMHFLKYYQQCQQITRLDFAALLQMLDLEYGEVERPPPDFCPLQAFIKMSLYMGDFHAATNYYPEECRALTSCSHPTELLTPTPLVAHLSTREDAVQCAFGFRLSYFPKPRSFDILKYIIPS</sequence>